<dbReference type="PROSITE" id="PS00463">
    <property type="entry name" value="ZN2_CY6_FUNGAL_1"/>
    <property type="match status" value="1"/>
</dbReference>
<feature type="compositionally biased region" description="Polar residues" evidence="7">
    <location>
        <begin position="114"/>
        <end position="130"/>
    </location>
</feature>
<sequence length="567" mass="63737">MMTSQHLPQAPELAESHRTAARLPSLSCSSCRRRKVKCDHRKPICSACEKYGQECVWPGRKKNNPRREHNPVFSNARLYDNVTARLAQIERLVKDLREQKPTSRAQETHPRLMSDTSSNGNSSYQPTRLETSPAVDPPAPDPNLTSPSDTSSSGPKLFHSDAIPEATICAGGSCSLFSSEGMEKIDSLVGDKRFSGVARRLLQQINNIPPQRTLNYISTPADSFPSAFVIAEYMNDFFLTLNRHIKFFDEAVVRAAVQSYLHGQQPSGIDWKIALFAILLHPLRKRDLLRGTREHEKYLHCAMALIPTAILQPASPMIIGALLSLTIHFIFTAENNVAVSFLALATQSLILGGYYHGNHPGLSDSEIQHRRRLFWQAYIFDRDLMLRIGKPPLIADSFLLDLPEEYPLDCFGLFYYPGDIVLNYFRQEVRLAQIQGRIYARLHLNTPTSAAALESEISLLDRELQQWRESIPEMIRPQQSGAPLDDDNHARLIALSSLHYFYFQLVVAVHSAALRISSIGQDMDFLRPSAAICVNAARGAVSLLNYHHFDHPFTVSIHQSLYTVINA</sequence>
<dbReference type="Gene3D" id="4.10.240.10">
    <property type="entry name" value="Zn(2)-C6 fungal-type DNA-binding domain"/>
    <property type="match status" value="1"/>
</dbReference>
<comment type="caution">
    <text evidence="9">The sequence shown here is derived from an EMBL/GenBank/DDBJ whole genome shotgun (WGS) entry which is preliminary data.</text>
</comment>
<feature type="compositionally biased region" description="Polar residues" evidence="7">
    <location>
        <begin position="143"/>
        <end position="154"/>
    </location>
</feature>
<dbReference type="InterPro" id="IPR050987">
    <property type="entry name" value="AtrR-like"/>
</dbReference>
<comment type="subcellular location">
    <subcellularLocation>
        <location evidence="1">Nucleus</location>
    </subcellularLocation>
</comment>
<keyword evidence="3" id="KW-0805">Transcription regulation</keyword>
<gene>
    <name evidence="9" type="ORF">FJTKL_09119</name>
</gene>
<dbReference type="PANTHER" id="PTHR46910">
    <property type="entry name" value="TRANSCRIPTION FACTOR PDR1"/>
    <property type="match status" value="1"/>
</dbReference>
<organism evidence="9 10">
    <name type="scientific">Diaporthe vaccinii</name>
    <dbReference type="NCBI Taxonomy" id="105482"/>
    <lineage>
        <taxon>Eukaryota</taxon>
        <taxon>Fungi</taxon>
        <taxon>Dikarya</taxon>
        <taxon>Ascomycota</taxon>
        <taxon>Pezizomycotina</taxon>
        <taxon>Sordariomycetes</taxon>
        <taxon>Sordariomycetidae</taxon>
        <taxon>Diaporthales</taxon>
        <taxon>Diaporthaceae</taxon>
        <taxon>Diaporthe</taxon>
        <taxon>Diaporthe eres species complex</taxon>
    </lineage>
</organism>
<feature type="compositionally biased region" description="Basic and acidic residues" evidence="7">
    <location>
        <begin position="97"/>
        <end position="112"/>
    </location>
</feature>
<dbReference type="PANTHER" id="PTHR46910:SF37">
    <property type="entry name" value="ZN(II)2CYS6 TRANSCRIPTION FACTOR (EUROFUNG)"/>
    <property type="match status" value="1"/>
</dbReference>
<dbReference type="SMART" id="SM00066">
    <property type="entry name" value="GAL4"/>
    <property type="match status" value="1"/>
</dbReference>
<dbReference type="EMBL" id="JBAWTH010000038">
    <property type="protein sequence ID" value="KAL2284136.1"/>
    <property type="molecule type" value="Genomic_DNA"/>
</dbReference>
<keyword evidence="5" id="KW-0804">Transcription</keyword>
<dbReference type="InterPro" id="IPR007219">
    <property type="entry name" value="XnlR_reg_dom"/>
</dbReference>
<dbReference type="Proteomes" id="UP001600888">
    <property type="component" value="Unassembled WGS sequence"/>
</dbReference>
<dbReference type="SMART" id="SM00906">
    <property type="entry name" value="Fungal_trans"/>
    <property type="match status" value="1"/>
</dbReference>
<evidence type="ECO:0000256" key="6">
    <source>
        <dbReference type="ARBA" id="ARBA00023242"/>
    </source>
</evidence>
<dbReference type="SUPFAM" id="SSF57701">
    <property type="entry name" value="Zn2/Cys6 DNA-binding domain"/>
    <property type="match status" value="1"/>
</dbReference>
<name>A0ABR4ENY3_9PEZI</name>
<evidence type="ECO:0000259" key="8">
    <source>
        <dbReference type="PROSITE" id="PS50048"/>
    </source>
</evidence>
<dbReference type="Pfam" id="PF00172">
    <property type="entry name" value="Zn_clus"/>
    <property type="match status" value="1"/>
</dbReference>
<reference evidence="9 10" key="1">
    <citation type="submission" date="2024-03" db="EMBL/GenBank/DDBJ databases">
        <title>A high-quality draft genome sequence of Diaporthe vaccinii, a causative agent of upright dieback and viscid rot disease in cranberry plants.</title>
        <authorList>
            <person name="Sarrasin M."/>
            <person name="Lang B.F."/>
            <person name="Burger G."/>
        </authorList>
    </citation>
    <scope>NUCLEOTIDE SEQUENCE [LARGE SCALE GENOMIC DNA]</scope>
    <source>
        <strain evidence="9 10">IS7</strain>
    </source>
</reference>
<keyword evidence="6" id="KW-0539">Nucleus</keyword>
<feature type="domain" description="Zn(2)-C6 fungal-type" evidence="8">
    <location>
        <begin position="27"/>
        <end position="57"/>
    </location>
</feature>
<evidence type="ECO:0000256" key="4">
    <source>
        <dbReference type="ARBA" id="ARBA00023125"/>
    </source>
</evidence>
<keyword evidence="4" id="KW-0238">DNA-binding</keyword>
<accession>A0ABR4ENY3</accession>
<evidence type="ECO:0000256" key="1">
    <source>
        <dbReference type="ARBA" id="ARBA00004123"/>
    </source>
</evidence>
<dbReference type="Pfam" id="PF04082">
    <property type="entry name" value="Fungal_trans"/>
    <property type="match status" value="1"/>
</dbReference>
<evidence type="ECO:0000256" key="7">
    <source>
        <dbReference type="SAM" id="MobiDB-lite"/>
    </source>
</evidence>
<proteinExistence type="predicted"/>
<evidence type="ECO:0000256" key="3">
    <source>
        <dbReference type="ARBA" id="ARBA00023015"/>
    </source>
</evidence>
<feature type="region of interest" description="Disordered" evidence="7">
    <location>
        <begin position="97"/>
        <end position="157"/>
    </location>
</feature>
<evidence type="ECO:0000313" key="10">
    <source>
        <dbReference type="Proteomes" id="UP001600888"/>
    </source>
</evidence>
<dbReference type="CDD" id="cd12148">
    <property type="entry name" value="fungal_TF_MHR"/>
    <property type="match status" value="1"/>
</dbReference>
<evidence type="ECO:0000313" key="9">
    <source>
        <dbReference type="EMBL" id="KAL2284136.1"/>
    </source>
</evidence>
<dbReference type="PROSITE" id="PS50048">
    <property type="entry name" value="ZN2_CY6_FUNGAL_2"/>
    <property type="match status" value="1"/>
</dbReference>
<dbReference type="InterPro" id="IPR036864">
    <property type="entry name" value="Zn2-C6_fun-type_DNA-bd_sf"/>
</dbReference>
<keyword evidence="10" id="KW-1185">Reference proteome</keyword>
<protein>
    <recommendedName>
        <fullName evidence="8">Zn(2)-C6 fungal-type domain-containing protein</fullName>
    </recommendedName>
</protein>
<dbReference type="CDD" id="cd00067">
    <property type="entry name" value="GAL4"/>
    <property type="match status" value="1"/>
</dbReference>
<keyword evidence="2" id="KW-0479">Metal-binding</keyword>
<evidence type="ECO:0000256" key="2">
    <source>
        <dbReference type="ARBA" id="ARBA00022723"/>
    </source>
</evidence>
<dbReference type="InterPro" id="IPR001138">
    <property type="entry name" value="Zn2Cys6_DnaBD"/>
</dbReference>
<evidence type="ECO:0000256" key="5">
    <source>
        <dbReference type="ARBA" id="ARBA00023163"/>
    </source>
</evidence>